<evidence type="ECO:0000313" key="7">
    <source>
        <dbReference type="Proteomes" id="UP000193560"/>
    </source>
</evidence>
<evidence type="ECO:0000256" key="2">
    <source>
        <dbReference type="ARBA" id="ARBA00022771"/>
    </source>
</evidence>
<feature type="transmembrane region" description="Helical" evidence="4">
    <location>
        <begin position="89"/>
        <end position="108"/>
    </location>
</feature>
<evidence type="ECO:0000256" key="4">
    <source>
        <dbReference type="SAM" id="Phobius"/>
    </source>
</evidence>
<dbReference type="SUPFAM" id="SSF57850">
    <property type="entry name" value="RING/U-box"/>
    <property type="match status" value="1"/>
</dbReference>
<evidence type="ECO:0000313" key="6">
    <source>
        <dbReference type="EMBL" id="ORZ14565.1"/>
    </source>
</evidence>
<keyword evidence="2" id="KW-0863">Zinc-finger</keyword>
<dbReference type="InterPro" id="IPR011016">
    <property type="entry name" value="Znf_RING-CH"/>
</dbReference>
<evidence type="ECO:0000256" key="1">
    <source>
        <dbReference type="ARBA" id="ARBA00022723"/>
    </source>
</evidence>
<dbReference type="OrthoDB" id="264354at2759"/>
<name>A0A1X2IEZ1_9FUNG</name>
<dbReference type="Gene3D" id="3.30.40.10">
    <property type="entry name" value="Zinc/RING finger domain, C3HC4 (zinc finger)"/>
    <property type="match status" value="1"/>
</dbReference>
<dbReference type="PANTHER" id="PTHR46347:SF1">
    <property type="entry name" value="RING_FYVE_PHD ZINC FINGER SUPERFAMILY PROTEIN"/>
    <property type="match status" value="1"/>
</dbReference>
<evidence type="ECO:0000256" key="3">
    <source>
        <dbReference type="ARBA" id="ARBA00022833"/>
    </source>
</evidence>
<keyword evidence="7" id="KW-1185">Reference proteome</keyword>
<dbReference type="STRING" id="90262.A0A1X2IEZ1"/>
<dbReference type="AlphaFoldDB" id="A0A1X2IEZ1"/>
<dbReference type="Pfam" id="PF12906">
    <property type="entry name" value="RINGv"/>
    <property type="match status" value="1"/>
</dbReference>
<dbReference type="InterPro" id="IPR013083">
    <property type="entry name" value="Znf_RING/FYVE/PHD"/>
</dbReference>
<proteinExistence type="predicted"/>
<accession>A0A1X2IEZ1</accession>
<keyword evidence="4" id="KW-0812">Transmembrane</keyword>
<dbReference type="PANTHER" id="PTHR46347">
    <property type="entry name" value="RING/FYVE/PHD ZINC FINGER SUPERFAMILY PROTEIN"/>
    <property type="match status" value="1"/>
</dbReference>
<organism evidence="6 7">
    <name type="scientific">Absidia repens</name>
    <dbReference type="NCBI Taxonomy" id="90262"/>
    <lineage>
        <taxon>Eukaryota</taxon>
        <taxon>Fungi</taxon>
        <taxon>Fungi incertae sedis</taxon>
        <taxon>Mucoromycota</taxon>
        <taxon>Mucoromycotina</taxon>
        <taxon>Mucoromycetes</taxon>
        <taxon>Mucorales</taxon>
        <taxon>Cunninghamellaceae</taxon>
        <taxon>Absidia</taxon>
    </lineage>
</organism>
<dbReference type="EMBL" id="MCGE01000014">
    <property type="protein sequence ID" value="ORZ14565.1"/>
    <property type="molecule type" value="Genomic_DNA"/>
</dbReference>
<dbReference type="PROSITE" id="PS51292">
    <property type="entry name" value="ZF_RING_CH"/>
    <property type="match status" value="1"/>
</dbReference>
<keyword evidence="3" id="KW-0862">Zinc</keyword>
<dbReference type="SMART" id="SM00744">
    <property type="entry name" value="RINGv"/>
    <property type="match status" value="1"/>
</dbReference>
<sequence length="129" mass="14425">MYGCVCIYMCSSPIPIKVASNGIMEETKRCTICLNTREGDTEFIAPCCCRGSVRYVHEQCLKAWIIRSPQCNVCLEYYSLPKNNHLQKLWLSAGLSCLVYFFGALAWVDDVYVGGTSDSLLGTKKNSCQ</sequence>
<dbReference type="Proteomes" id="UP000193560">
    <property type="component" value="Unassembled WGS sequence"/>
</dbReference>
<keyword evidence="1" id="KW-0479">Metal-binding</keyword>
<reference evidence="6 7" key="1">
    <citation type="submission" date="2016-07" db="EMBL/GenBank/DDBJ databases">
        <title>Pervasive Adenine N6-methylation of Active Genes in Fungi.</title>
        <authorList>
            <consortium name="DOE Joint Genome Institute"/>
            <person name="Mondo S.J."/>
            <person name="Dannebaum R.O."/>
            <person name="Kuo R.C."/>
            <person name="Labutti K."/>
            <person name="Haridas S."/>
            <person name="Kuo A."/>
            <person name="Salamov A."/>
            <person name="Ahrendt S.R."/>
            <person name="Lipzen A."/>
            <person name="Sullivan W."/>
            <person name="Andreopoulos W.B."/>
            <person name="Clum A."/>
            <person name="Lindquist E."/>
            <person name="Daum C."/>
            <person name="Ramamoorthy G.K."/>
            <person name="Gryganskyi A."/>
            <person name="Culley D."/>
            <person name="Magnuson J.K."/>
            <person name="James T.Y."/>
            <person name="O'Malley M.A."/>
            <person name="Stajich J.E."/>
            <person name="Spatafora J.W."/>
            <person name="Visel A."/>
            <person name="Grigoriev I.V."/>
        </authorList>
    </citation>
    <scope>NUCLEOTIDE SEQUENCE [LARGE SCALE GENOMIC DNA]</scope>
    <source>
        <strain evidence="6 7">NRRL 1336</strain>
    </source>
</reference>
<comment type="caution">
    <text evidence="6">The sequence shown here is derived from an EMBL/GenBank/DDBJ whole genome shotgun (WGS) entry which is preliminary data.</text>
</comment>
<feature type="domain" description="RING-CH-type" evidence="5">
    <location>
        <begin position="22"/>
        <end position="81"/>
    </location>
</feature>
<gene>
    <name evidence="6" type="ORF">BCR42DRAFT_54505</name>
</gene>
<evidence type="ECO:0000259" key="5">
    <source>
        <dbReference type="PROSITE" id="PS51292"/>
    </source>
</evidence>
<keyword evidence="4" id="KW-1133">Transmembrane helix</keyword>
<dbReference type="GO" id="GO:0008270">
    <property type="term" value="F:zinc ion binding"/>
    <property type="evidence" value="ECO:0007669"/>
    <property type="project" value="UniProtKB-KW"/>
</dbReference>
<keyword evidence="4" id="KW-0472">Membrane</keyword>
<protein>
    <recommendedName>
        <fullName evidence="5">RING-CH-type domain-containing protein</fullName>
    </recommendedName>
</protein>